<gene>
    <name evidence="3" type="ORF">MESS2_870007</name>
</gene>
<dbReference type="GO" id="GO:0003700">
    <property type="term" value="F:DNA-binding transcription factor activity"/>
    <property type="evidence" value="ECO:0007669"/>
    <property type="project" value="TreeGrafter"/>
</dbReference>
<dbReference type="Gene3D" id="1.10.260.40">
    <property type="entry name" value="lambda repressor-like DNA-binding domains"/>
    <property type="match status" value="1"/>
</dbReference>
<dbReference type="STRING" id="1297569.MESS2_870007"/>
<keyword evidence="4" id="KW-1185">Reference proteome</keyword>
<dbReference type="Proteomes" id="UP000012062">
    <property type="component" value="Unassembled WGS sequence"/>
</dbReference>
<evidence type="ECO:0000256" key="1">
    <source>
        <dbReference type="ARBA" id="ARBA00023125"/>
    </source>
</evidence>
<dbReference type="GO" id="GO:0003677">
    <property type="term" value="F:DNA binding"/>
    <property type="evidence" value="ECO:0007669"/>
    <property type="project" value="UniProtKB-KW"/>
</dbReference>
<dbReference type="InterPro" id="IPR001387">
    <property type="entry name" value="Cro/C1-type_HTH"/>
</dbReference>
<comment type="caution">
    <text evidence="3">The sequence shown here is derived from an EMBL/GenBank/DDBJ whole genome shotgun (WGS) entry which is preliminary data.</text>
</comment>
<dbReference type="PANTHER" id="PTHR46797">
    <property type="entry name" value="HTH-TYPE TRANSCRIPTIONAL REGULATOR"/>
    <property type="match status" value="1"/>
</dbReference>
<dbReference type="Pfam" id="PF01381">
    <property type="entry name" value="HTH_3"/>
    <property type="match status" value="1"/>
</dbReference>
<evidence type="ECO:0000313" key="4">
    <source>
        <dbReference type="Proteomes" id="UP000012062"/>
    </source>
</evidence>
<dbReference type="SMART" id="SM00530">
    <property type="entry name" value="HTH_XRE"/>
    <property type="match status" value="1"/>
</dbReference>
<evidence type="ECO:0000259" key="2">
    <source>
        <dbReference type="PROSITE" id="PS50943"/>
    </source>
</evidence>
<sequence length="124" mass="13462">MAAAKVFPSGLEARCGLHIIVDKFKLPNPLTFVHGHAQVVGRNVQKIRQKKRLTQEQLAEISGFSQQYISGLEKGRRNPTIVTNRQLREGAGSSACGNPFQLARPAPAGIAESRWCGDIIDAGL</sequence>
<dbReference type="InterPro" id="IPR010982">
    <property type="entry name" value="Lambda_DNA-bd_dom_sf"/>
</dbReference>
<proteinExistence type="predicted"/>
<dbReference type="PROSITE" id="PS50943">
    <property type="entry name" value="HTH_CROC1"/>
    <property type="match status" value="1"/>
</dbReference>
<dbReference type="eggNOG" id="COG1396">
    <property type="taxonomic scope" value="Bacteria"/>
</dbReference>
<dbReference type="CDD" id="cd00093">
    <property type="entry name" value="HTH_XRE"/>
    <property type="match status" value="1"/>
</dbReference>
<dbReference type="PANTHER" id="PTHR46797:SF1">
    <property type="entry name" value="METHYLPHOSPHONATE SYNTHASE"/>
    <property type="match status" value="1"/>
</dbReference>
<name>M5EVW0_9HYPH</name>
<reference evidence="3 4" key="1">
    <citation type="submission" date="2013-02" db="EMBL/GenBank/DDBJ databases">
        <authorList>
            <person name="Genoscope - CEA"/>
        </authorList>
    </citation>
    <scope>NUCLEOTIDE SEQUENCE [LARGE SCALE GENOMIC DNA]</scope>
    <source>
        <strain evidence="3 4">STM 2683</strain>
    </source>
</reference>
<feature type="domain" description="HTH cro/C1-type" evidence="2">
    <location>
        <begin position="44"/>
        <end position="81"/>
    </location>
</feature>
<keyword evidence="1" id="KW-0238">DNA-binding</keyword>
<evidence type="ECO:0000313" key="3">
    <source>
        <dbReference type="EMBL" id="CCV09154.1"/>
    </source>
</evidence>
<accession>M5EVW0</accession>
<dbReference type="OrthoDB" id="9815697at2"/>
<dbReference type="RefSeq" id="WP_008878008.1">
    <property type="nucleotide sequence ID" value="NZ_CAUM01000158.1"/>
</dbReference>
<dbReference type="InterPro" id="IPR050807">
    <property type="entry name" value="TransReg_Diox_bact_type"/>
</dbReference>
<dbReference type="EMBL" id="CAUM01000158">
    <property type="protein sequence ID" value="CCV09154.1"/>
    <property type="molecule type" value="Genomic_DNA"/>
</dbReference>
<dbReference type="SUPFAM" id="SSF47413">
    <property type="entry name" value="lambda repressor-like DNA-binding domains"/>
    <property type="match status" value="1"/>
</dbReference>
<dbReference type="AlphaFoldDB" id="M5EVW0"/>
<dbReference type="GO" id="GO:0005829">
    <property type="term" value="C:cytosol"/>
    <property type="evidence" value="ECO:0007669"/>
    <property type="project" value="TreeGrafter"/>
</dbReference>
<protein>
    <recommendedName>
        <fullName evidence="2">HTH cro/C1-type domain-containing protein</fullName>
    </recommendedName>
</protein>
<organism evidence="3 4">
    <name type="scientific">Mesorhizobium metallidurans STM 2683</name>
    <dbReference type="NCBI Taxonomy" id="1297569"/>
    <lineage>
        <taxon>Bacteria</taxon>
        <taxon>Pseudomonadati</taxon>
        <taxon>Pseudomonadota</taxon>
        <taxon>Alphaproteobacteria</taxon>
        <taxon>Hyphomicrobiales</taxon>
        <taxon>Phyllobacteriaceae</taxon>
        <taxon>Mesorhizobium</taxon>
    </lineage>
</organism>